<evidence type="ECO:0000256" key="1">
    <source>
        <dbReference type="SAM" id="MobiDB-lite"/>
    </source>
</evidence>
<sequence>MGCKSIFKPNSHIGIVCDGKAVRLSILGSTAFVAVSKLRHFGIYEASTLRLSFLSLPLVANIRCIATSYENVFLVLENNSVYSFNRLENVPIEHSHTSDIIGIEVIDDVLLTYSNVELITYTKSESQGKCLVYKPSNTLQIPDSGTLEVLLPLQGFKNKVLIGYANGSVHLYNIVRGCVVFTFNFDIPQNADNLNNGISVFTQHQDKNSGIVAIGFKNGYVGIVDIATGQVLGGFTVTRQQSFATSIAFANDNSNIIPNTQRDTTSEVLLVGCHNGDLITFDLLNFKVFCVNESIHIGPIKYLLYIKRSNRIITAGNDNCLVQWSLDADKTFIKEVNSRRGFVGSVNFIIPYDNDELDLIVASHCNGVGYLGKASTIQEHQCMTFSTRCCKVKIKPITAISVSYQRHYDWPNIVTCHANSHVVRVWSGFRKCLVDGVLRVPGMDSVATSVIVTKCGNFAIVGYANGQLHLFHLQSCTHEDSFACTDQDRAHDSPIVNLTIIASTKLQSISIAKGIVIKTWDIKSFKLESQYNPEFDSHDDIITMVQTGKILTAFGSKRGKIYICDIIGRALVRTVDYNREILSMAFHPNGTWFLATATDSTMIVYDIVASCFVDFVKFSNPVISMHLSTCGSFLSTSLLDKPGMIHRYLNRHCFEIEPRRVLYTELTATPTDLGAHQTDDDKSDQSEQQQVESIYASRSDTIEAGLLTLSGLASGKLQNILLLDEIKSASKPLEPPRVQNELPFFIPTTYKDNQLVFLEPQTAEIEPKPAASRPSMIRTSKTRDAFDELVSSTEPNEIKFKAMLTHLANQTPAGIHLALSLLDIENEVCCMHLQKPQAILTMLRFFEYYITTRSNSDLVQVLLNVFLKYHGEAISRNVNPEICSTLSRISNLQSGDAEMLQEHFESISCYIKFYSHLQME</sequence>
<feature type="region of interest" description="Disordered" evidence="1">
    <location>
        <begin position="672"/>
        <end position="692"/>
    </location>
</feature>
<feature type="domain" description="WDR36/Utp21 N-terminal" evidence="3">
    <location>
        <begin position="36"/>
        <end position="327"/>
    </location>
</feature>
<dbReference type="Gene3D" id="2.130.10.10">
    <property type="entry name" value="YVTN repeat-like/Quinoprotein amine dehydrogenase"/>
    <property type="match status" value="2"/>
</dbReference>
<dbReference type="SUPFAM" id="SSF50998">
    <property type="entry name" value="Quinoprotein alcohol dehydrogenase-like"/>
    <property type="match status" value="1"/>
</dbReference>
<dbReference type="GO" id="GO:0034388">
    <property type="term" value="C:Pwp2p-containing subcomplex of 90S preribosome"/>
    <property type="evidence" value="ECO:0007669"/>
    <property type="project" value="TreeGrafter"/>
</dbReference>
<dbReference type="EMBL" id="JALLKP010000001">
    <property type="protein sequence ID" value="KAK2197219.1"/>
    <property type="molecule type" value="Genomic_DNA"/>
</dbReference>
<dbReference type="KEGG" id="bdw:94334516"/>
<accession>A0AAD9PLU0</accession>
<dbReference type="Pfam" id="PF25171">
    <property type="entry name" value="Beta-prop_WDR36-Utp21_1st"/>
    <property type="match status" value="1"/>
</dbReference>
<dbReference type="Pfam" id="PF04192">
    <property type="entry name" value="Utp21"/>
    <property type="match status" value="1"/>
</dbReference>
<dbReference type="GO" id="GO:0006364">
    <property type="term" value="P:rRNA processing"/>
    <property type="evidence" value="ECO:0007669"/>
    <property type="project" value="InterPro"/>
</dbReference>
<organism evidence="4 5">
    <name type="scientific">Babesia duncani</name>
    <dbReference type="NCBI Taxonomy" id="323732"/>
    <lineage>
        <taxon>Eukaryota</taxon>
        <taxon>Sar</taxon>
        <taxon>Alveolata</taxon>
        <taxon>Apicomplexa</taxon>
        <taxon>Aconoidasida</taxon>
        <taxon>Piroplasmida</taxon>
        <taxon>Babesiidae</taxon>
        <taxon>Babesia</taxon>
    </lineage>
</organism>
<comment type="caution">
    <text evidence="4">The sequence shown here is derived from an EMBL/GenBank/DDBJ whole genome shotgun (WGS) entry which is preliminary data.</text>
</comment>
<dbReference type="GO" id="GO:0032040">
    <property type="term" value="C:small-subunit processome"/>
    <property type="evidence" value="ECO:0007669"/>
    <property type="project" value="InterPro"/>
</dbReference>
<feature type="domain" description="WDR36/Utp21 C-terminal" evidence="2">
    <location>
        <begin position="701"/>
        <end position="914"/>
    </location>
</feature>
<gene>
    <name evidence="4" type="ORF">BdWA1_000218</name>
</gene>
<dbReference type="GeneID" id="94334516"/>
<dbReference type="InterPro" id="IPR059157">
    <property type="entry name" value="WDR36-Utp21_N"/>
</dbReference>
<evidence type="ECO:0000313" key="4">
    <source>
        <dbReference type="EMBL" id="KAK2197219.1"/>
    </source>
</evidence>
<evidence type="ECO:0000259" key="2">
    <source>
        <dbReference type="Pfam" id="PF04192"/>
    </source>
</evidence>
<name>A0AAD9PLU0_9APIC</name>
<dbReference type="Proteomes" id="UP001214638">
    <property type="component" value="Unassembled WGS sequence"/>
</dbReference>
<dbReference type="PANTHER" id="PTHR22840:SF12">
    <property type="entry name" value="WD REPEAT-CONTAINING PROTEIN 36"/>
    <property type="match status" value="1"/>
</dbReference>
<dbReference type="AlphaFoldDB" id="A0AAD9PLU0"/>
<proteinExistence type="predicted"/>
<evidence type="ECO:0000259" key="3">
    <source>
        <dbReference type="Pfam" id="PF25171"/>
    </source>
</evidence>
<dbReference type="PANTHER" id="PTHR22840">
    <property type="entry name" value="WD REPEAT-CONTAINING PROTEIN 36"/>
    <property type="match status" value="1"/>
</dbReference>
<keyword evidence="5" id="KW-1185">Reference proteome</keyword>
<dbReference type="InterPro" id="IPR007319">
    <property type="entry name" value="WDR36/Utp21_C"/>
</dbReference>
<dbReference type="RefSeq" id="XP_067804061.1">
    <property type="nucleotide sequence ID" value="XM_067945270.1"/>
</dbReference>
<dbReference type="Pfam" id="PF25168">
    <property type="entry name" value="Beta-prop_WDR36-Utp21_2nd"/>
    <property type="match status" value="1"/>
</dbReference>
<dbReference type="SMART" id="SM00320">
    <property type="entry name" value="WD40"/>
    <property type="match status" value="3"/>
</dbReference>
<evidence type="ECO:0000313" key="5">
    <source>
        <dbReference type="Proteomes" id="UP001214638"/>
    </source>
</evidence>
<dbReference type="InterPro" id="IPR015943">
    <property type="entry name" value="WD40/YVTN_repeat-like_dom_sf"/>
</dbReference>
<reference evidence="4" key="1">
    <citation type="journal article" date="2023" name="Nat. Microbiol.">
        <title>Babesia duncani multi-omics identifies virulence factors and drug targets.</title>
        <authorList>
            <person name="Singh P."/>
            <person name="Lonardi S."/>
            <person name="Liang Q."/>
            <person name="Vydyam P."/>
            <person name="Khabirova E."/>
            <person name="Fang T."/>
            <person name="Gihaz S."/>
            <person name="Thekkiniath J."/>
            <person name="Munshi M."/>
            <person name="Abel S."/>
            <person name="Ciampossin L."/>
            <person name="Batugedara G."/>
            <person name="Gupta M."/>
            <person name="Lu X.M."/>
            <person name="Lenz T."/>
            <person name="Chakravarty S."/>
            <person name="Cornillot E."/>
            <person name="Hu Y."/>
            <person name="Ma W."/>
            <person name="Gonzalez L.M."/>
            <person name="Sanchez S."/>
            <person name="Estrada K."/>
            <person name="Sanchez-Flores A."/>
            <person name="Montero E."/>
            <person name="Harb O.S."/>
            <person name="Le Roch K.G."/>
            <person name="Mamoun C.B."/>
        </authorList>
    </citation>
    <scope>NUCLEOTIDE SEQUENCE</scope>
    <source>
        <strain evidence="4">WA1</strain>
    </source>
</reference>
<dbReference type="InterPro" id="IPR011047">
    <property type="entry name" value="Quinoprotein_ADH-like_sf"/>
</dbReference>
<protein>
    <submittedName>
        <fullName evidence="4">Bifunctional WD40-YVTN repeat-like-containing domain superfamily/WD40 repeat/Small-subunit processome</fullName>
    </submittedName>
</protein>
<dbReference type="InterPro" id="IPR001680">
    <property type="entry name" value="WD40_rpt"/>
</dbReference>